<keyword evidence="6" id="KW-0067">ATP-binding</keyword>
<dbReference type="InterPro" id="IPR036890">
    <property type="entry name" value="HATPase_C_sf"/>
</dbReference>
<dbReference type="GO" id="GO:0000156">
    <property type="term" value="F:phosphorelay response regulator activity"/>
    <property type="evidence" value="ECO:0007669"/>
    <property type="project" value="TreeGrafter"/>
</dbReference>
<comment type="caution">
    <text evidence="10">The sequence shown here is derived from an EMBL/GenBank/DDBJ whole genome shotgun (WGS) entry which is preliminary data.</text>
</comment>
<protein>
    <recommendedName>
        <fullName evidence="2">histidine kinase</fullName>
        <ecNumber evidence="2">2.7.13.3</ecNumber>
    </recommendedName>
</protein>
<evidence type="ECO:0000256" key="5">
    <source>
        <dbReference type="ARBA" id="ARBA00022777"/>
    </source>
</evidence>
<proteinExistence type="predicted"/>
<evidence type="ECO:0000256" key="8">
    <source>
        <dbReference type="SAM" id="Coils"/>
    </source>
</evidence>
<reference evidence="10 11" key="1">
    <citation type="submission" date="2018-11" db="EMBL/GenBank/DDBJ databases">
        <title>Genomic Encyclopedia of Type Strains, Phase IV (KMG-IV): sequencing the most valuable type-strain genomes for metagenomic binning, comparative biology and taxonomic classification.</title>
        <authorList>
            <person name="Goeker M."/>
        </authorList>
    </citation>
    <scope>NUCLEOTIDE SEQUENCE [LARGE SCALE GENOMIC DNA]</scope>
    <source>
        <strain evidence="10 11">DSM 22027</strain>
    </source>
</reference>
<dbReference type="PANTHER" id="PTHR42878">
    <property type="entry name" value="TWO-COMPONENT HISTIDINE KINASE"/>
    <property type="match status" value="1"/>
</dbReference>
<dbReference type="SUPFAM" id="SSF55874">
    <property type="entry name" value="ATPase domain of HSP90 chaperone/DNA topoisomerase II/histidine kinase"/>
    <property type="match status" value="1"/>
</dbReference>
<name>A0A3N1UHU7_9BACT</name>
<dbReference type="EC" id="2.7.13.3" evidence="2"/>
<keyword evidence="7" id="KW-0902">Two-component regulatory system</keyword>
<dbReference type="RefSeq" id="WP_170161758.1">
    <property type="nucleotide sequence ID" value="NZ_RJVA01000013.1"/>
</dbReference>
<dbReference type="InterPro" id="IPR003594">
    <property type="entry name" value="HATPase_dom"/>
</dbReference>
<dbReference type="InterPro" id="IPR005467">
    <property type="entry name" value="His_kinase_dom"/>
</dbReference>
<organism evidence="10 11">
    <name type="scientific">Desulfosoma caldarium</name>
    <dbReference type="NCBI Taxonomy" id="610254"/>
    <lineage>
        <taxon>Bacteria</taxon>
        <taxon>Pseudomonadati</taxon>
        <taxon>Thermodesulfobacteriota</taxon>
        <taxon>Syntrophobacteria</taxon>
        <taxon>Syntrophobacterales</taxon>
        <taxon>Syntrophobacteraceae</taxon>
        <taxon>Desulfosoma</taxon>
    </lineage>
</organism>
<dbReference type="GO" id="GO:0007234">
    <property type="term" value="P:osmosensory signaling via phosphorelay pathway"/>
    <property type="evidence" value="ECO:0007669"/>
    <property type="project" value="TreeGrafter"/>
</dbReference>
<dbReference type="InterPro" id="IPR050351">
    <property type="entry name" value="BphY/WalK/GraS-like"/>
</dbReference>
<feature type="coiled-coil region" evidence="8">
    <location>
        <begin position="204"/>
        <end position="263"/>
    </location>
</feature>
<evidence type="ECO:0000256" key="6">
    <source>
        <dbReference type="ARBA" id="ARBA00022840"/>
    </source>
</evidence>
<comment type="catalytic activity">
    <reaction evidence="1">
        <text>ATP + protein L-histidine = ADP + protein N-phospho-L-histidine.</text>
        <dbReference type="EC" id="2.7.13.3"/>
    </reaction>
</comment>
<dbReference type="Pfam" id="PF02518">
    <property type="entry name" value="HATPase_c"/>
    <property type="match status" value="1"/>
</dbReference>
<sequence length="467" mass="54253">MTMNREALEHMGARVREKKAAYERYNFERLQEEAFATFFDLAQEYTSLENLYLICVTVPKEFFRLESRLYVLDNKTGRLVMVCTSTDGVVQAQDSSQTVPALSDRIAETDHSYLLPIRGNVALTQWLPFGGQSPILGLFEIYPKEQVDEKGLFFLEKFSNRIGYNLHQKLLLQQNIQHIKFINQLVSDIEHNVISPNLYYKLFLIRLKKSIDEYRKLQEDLRDLIMFTQTKDSNLCRELCELYHGLATRNDALEEEYQSLKKHYEHTSLFLETLLRRDHFEKGTYVLRRQPCNFRTEIIQPILDRYKAVLAKTGIHVDNRLEDIPDEEVTLFVDKGLISQVFDNLFSNAVKYTREVEDARGQKIKFISYHRKILKNYFGEGVHGVQFSIFTTGQPLSKEEAKRLFDEGFRASNVGREKGTGHGLHFVKNVVEIHGGEVGCEPKKYGNTIYFILPIKEPHQVSAPETA</sequence>
<dbReference type="Gene3D" id="3.30.565.10">
    <property type="entry name" value="Histidine kinase-like ATPase, C-terminal domain"/>
    <property type="match status" value="1"/>
</dbReference>
<keyword evidence="8" id="KW-0175">Coiled coil</keyword>
<dbReference type="AlphaFoldDB" id="A0A3N1UHU7"/>
<dbReference type="GO" id="GO:0004673">
    <property type="term" value="F:protein histidine kinase activity"/>
    <property type="evidence" value="ECO:0007669"/>
    <property type="project" value="UniProtKB-EC"/>
</dbReference>
<dbReference type="EMBL" id="RJVA01000013">
    <property type="protein sequence ID" value="ROQ90834.1"/>
    <property type="molecule type" value="Genomic_DNA"/>
</dbReference>
<dbReference type="GO" id="GO:0030295">
    <property type="term" value="F:protein kinase activator activity"/>
    <property type="evidence" value="ECO:0007669"/>
    <property type="project" value="TreeGrafter"/>
</dbReference>
<evidence type="ECO:0000256" key="1">
    <source>
        <dbReference type="ARBA" id="ARBA00000085"/>
    </source>
</evidence>
<dbReference type="Proteomes" id="UP000276223">
    <property type="component" value="Unassembled WGS sequence"/>
</dbReference>
<dbReference type="PROSITE" id="PS50109">
    <property type="entry name" value="HIS_KIN"/>
    <property type="match status" value="1"/>
</dbReference>
<dbReference type="GO" id="GO:0005524">
    <property type="term" value="F:ATP binding"/>
    <property type="evidence" value="ECO:0007669"/>
    <property type="project" value="UniProtKB-KW"/>
</dbReference>
<dbReference type="SMART" id="SM00387">
    <property type="entry name" value="HATPase_c"/>
    <property type="match status" value="1"/>
</dbReference>
<evidence type="ECO:0000259" key="9">
    <source>
        <dbReference type="PROSITE" id="PS50109"/>
    </source>
</evidence>
<keyword evidence="11" id="KW-1185">Reference proteome</keyword>
<keyword evidence="5 10" id="KW-0418">Kinase</keyword>
<accession>A0A3N1UHU7</accession>
<evidence type="ECO:0000256" key="4">
    <source>
        <dbReference type="ARBA" id="ARBA00022741"/>
    </source>
</evidence>
<dbReference type="PANTHER" id="PTHR42878:SF7">
    <property type="entry name" value="SENSOR HISTIDINE KINASE GLRK"/>
    <property type="match status" value="1"/>
</dbReference>
<evidence type="ECO:0000313" key="10">
    <source>
        <dbReference type="EMBL" id="ROQ90834.1"/>
    </source>
</evidence>
<evidence type="ECO:0000256" key="7">
    <source>
        <dbReference type="ARBA" id="ARBA00023012"/>
    </source>
</evidence>
<keyword evidence="3" id="KW-0808">Transferase</keyword>
<feature type="domain" description="Histidine kinase" evidence="9">
    <location>
        <begin position="297"/>
        <end position="457"/>
    </location>
</feature>
<evidence type="ECO:0000256" key="2">
    <source>
        <dbReference type="ARBA" id="ARBA00012438"/>
    </source>
</evidence>
<evidence type="ECO:0000256" key="3">
    <source>
        <dbReference type="ARBA" id="ARBA00022679"/>
    </source>
</evidence>
<evidence type="ECO:0000313" key="11">
    <source>
        <dbReference type="Proteomes" id="UP000276223"/>
    </source>
</evidence>
<gene>
    <name evidence="10" type="ORF">EDC27_2089</name>
</gene>
<keyword evidence="4" id="KW-0547">Nucleotide-binding</keyword>